<dbReference type="SUPFAM" id="SSF48452">
    <property type="entry name" value="TPR-like"/>
    <property type="match status" value="1"/>
</dbReference>
<dbReference type="SUPFAM" id="SSF47413">
    <property type="entry name" value="lambda repressor-like DNA-binding domains"/>
    <property type="match status" value="1"/>
</dbReference>
<dbReference type="Gene3D" id="1.10.260.40">
    <property type="entry name" value="lambda repressor-like DNA-binding domains"/>
    <property type="match status" value="1"/>
</dbReference>
<comment type="caution">
    <text evidence="2">The sequence shown here is derived from an EMBL/GenBank/DDBJ whole genome shotgun (WGS) entry which is preliminary data.</text>
</comment>
<proteinExistence type="predicted"/>
<dbReference type="Pfam" id="PF13560">
    <property type="entry name" value="HTH_31"/>
    <property type="match status" value="1"/>
</dbReference>
<dbReference type="InterPro" id="IPR001387">
    <property type="entry name" value="Cro/C1-type_HTH"/>
</dbReference>
<evidence type="ECO:0000259" key="1">
    <source>
        <dbReference type="PROSITE" id="PS50943"/>
    </source>
</evidence>
<dbReference type="RefSeq" id="WP_310414095.1">
    <property type="nucleotide sequence ID" value="NZ_JAVDYC010000001.1"/>
</dbReference>
<accession>A0AAE3ZN28</accession>
<dbReference type="Proteomes" id="UP001183629">
    <property type="component" value="Unassembled WGS sequence"/>
</dbReference>
<dbReference type="SMART" id="SM00530">
    <property type="entry name" value="HTH_XRE"/>
    <property type="match status" value="1"/>
</dbReference>
<keyword evidence="3" id="KW-1185">Reference proteome</keyword>
<evidence type="ECO:0000313" key="2">
    <source>
        <dbReference type="EMBL" id="MDR7322953.1"/>
    </source>
</evidence>
<evidence type="ECO:0000313" key="3">
    <source>
        <dbReference type="Proteomes" id="UP001183629"/>
    </source>
</evidence>
<organism evidence="2 3">
    <name type="scientific">Catenuloplanes niger</name>
    <dbReference type="NCBI Taxonomy" id="587534"/>
    <lineage>
        <taxon>Bacteria</taxon>
        <taxon>Bacillati</taxon>
        <taxon>Actinomycetota</taxon>
        <taxon>Actinomycetes</taxon>
        <taxon>Micromonosporales</taxon>
        <taxon>Micromonosporaceae</taxon>
        <taxon>Catenuloplanes</taxon>
    </lineage>
</organism>
<gene>
    <name evidence="2" type="ORF">J2S44_003203</name>
</gene>
<protein>
    <submittedName>
        <fullName evidence="2">Transcriptional regulator with XRE-family HTH domain</fullName>
    </submittedName>
</protein>
<dbReference type="PROSITE" id="PS50943">
    <property type="entry name" value="HTH_CROC1"/>
    <property type="match status" value="1"/>
</dbReference>
<sequence length="478" mass="50715">MGQPRKMLRPDRSARDLWGAELRALRDRHGLSLAELASRIYYDASHLGKFERAERKPPRGIAEACDQVLGGTGVLVRLWDAMQAASRHEATPGNAANPPRHEANLGADEAGLISGLAIGTSAAAASGDEAVSLPVLLDGKVVYVSVTRRALLKLTGASAALAVPALGAPTPALGAPVAPAPDANPIEHLTAVRRVLIDNDNLFGPRAVIPAVQHQIGVMGHLRDQLAGVDRRNLTQLRAQFAEFASWLHQDAGDFTQAQFWLDRALEWAYAGTDHDLAAYVFARKAQLAGDMGDPMQAIDMGQAAEDMARPGTRLAAIAAVYTAHGHALRNDSDAADRAYERARVLVARGDFDPASTWGIWLDQAYISVHQARSLHALGQHEGAAAGFATAITNTPAGYHRDRGVYLARQAAAHRGARQPEQAAGIGMQALAVGAATQSARILTELATLDVDLMSRWPSVPEVAAFHQALTSAVPSAA</sequence>
<feature type="domain" description="HTH cro/C1-type" evidence="1">
    <location>
        <begin position="22"/>
        <end position="75"/>
    </location>
</feature>
<dbReference type="InterPro" id="IPR010982">
    <property type="entry name" value="Lambda_DNA-bd_dom_sf"/>
</dbReference>
<dbReference type="GO" id="GO:0003677">
    <property type="term" value="F:DNA binding"/>
    <property type="evidence" value="ECO:0007669"/>
    <property type="project" value="InterPro"/>
</dbReference>
<name>A0AAE3ZN28_9ACTN</name>
<dbReference type="EMBL" id="JAVDYC010000001">
    <property type="protein sequence ID" value="MDR7322953.1"/>
    <property type="molecule type" value="Genomic_DNA"/>
</dbReference>
<dbReference type="InterPro" id="IPR011990">
    <property type="entry name" value="TPR-like_helical_dom_sf"/>
</dbReference>
<dbReference type="AlphaFoldDB" id="A0AAE3ZN28"/>
<dbReference type="CDD" id="cd00093">
    <property type="entry name" value="HTH_XRE"/>
    <property type="match status" value="1"/>
</dbReference>
<reference evidence="2 3" key="1">
    <citation type="submission" date="2023-07" db="EMBL/GenBank/DDBJ databases">
        <title>Sequencing the genomes of 1000 actinobacteria strains.</title>
        <authorList>
            <person name="Klenk H.-P."/>
        </authorList>
    </citation>
    <scope>NUCLEOTIDE SEQUENCE [LARGE SCALE GENOMIC DNA]</scope>
    <source>
        <strain evidence="2 3">DSM 44711</strain>
    </source>
</reference>